<dbReference type="Proteomes" id="UP001156903">
    <property type="component" value="Unassembled WGS sequence"/>
</dbReference>
<protein>
    <recommendedName>
        <fullName evidence="3">UvrD-like helicase C-terminal domain-containing protein</fullName>
    </recommendedName>
</protein>
<evidence type="ECO:0000313" key="1">
    <source>
        <dbReference type="EMBL" id="GLS13902.1"/>
    </source>
</evidence>
<keyword evidence="2" id="KW-1185">Reference proteome</keyword>
<name>A0ABQ6C6R8_9BURK</name>
<sequence length="79" mass="8415">MTLHKSKGLERRTVNFVDLGDSAWRSYAQNTAEATAGFFVAFACQTAGGFTNSPECGGRSIALLYPLLAFAGVQTHSVT</sequence>
<gene>
    <name evidence="1" type="ORF">GCM10007935_13320</name>
</gene>
<proteinExistence type="predicted"/>
<organism evidence="1 2">
    <name type="scientific">Hydrogenophaga electricum</name>
    <dbReference type="NCBI Taxonomy" id="1230953"/>
    <lineage>
        <taxon>Bacteria</taxon>
        <taxon>Pseudomonadati</taxon>
        <taxon>Pseudomonadota</taxon>
        <taxon>Betaproteobacteria</taxon>
        <taxon>Burkholderiales</taxon>
        <taxon>Comamonadaceae</taxon>
        <taxon>Hydrogenophaga</taxon>
    </lineage>
</organism>
<reference evidence="2" key="1">
    <citation type="journal article" date="2019" name="Int. J. Syst. Evol. Microbiol.">
        <title>The Global Catalogue of Microorganisms (GCM) 10K type strain sequencing project: providing services to taxonomists for standard genome sequencing and annotation.</title>
        <authorList>
            <consortium name="The Broad Institute Genomics Platform"/>
            <consortium name="The Broad Institute Genome Sequencing Center for Infectious Disease"/>
            <person name="Wu L."/>
            <person name="Ma J."/>
        </authorList>
    </citation>
    <scope>NUCLEOTIDE SEQUENCE [LARGE SCALE GENOMIC DNA]</scope>
    <source>
        <strain evidence="2">NBRC 109341</strain>
    </source>
</reference>
<evidence type="ECO:0008006" key="3">
    <source>
        <dbReference type="Google" id="ProtNLM"/>
    </source>
</evidence>
<dbReference type="RefSeq" id="WP_057598560.1">
    <property type="nucleotide sequence ID" value="NZ_BSPB01000007.1"/>
</dbReference>
<comment type="caution">
    <text evidence="1">The sequence shown here is derived from an EMBL/GenBank/DDBJ whole genome shotgun (WGS) entry which is preliminary data.</text>
</comment>
<accession>A0ABQ6C6R8</accession>
<dbReference type="EMBL" id="BSPB01000007">
    <property type="protein sequence ID" value="GLS13902.1"/>
    <property type="molecule type" value="Genomic_DNA"/>
</dbReference>
<evidence type="ECO:0000313" key="2">
    <source>
        <dbReference type="Proteomes" id="UP001156903"/>
    </source>
</evidence>